<dbReference type="RefSeq" id="WP_115544006.1">
    <property type="nucleotide sequence ID" value="NZ_NXLQ01000116.1"/>
</dbReference>
<feature type="chain" id="PRO_5017635070" evidence="1">
    <location>
        <begin position="18"/>
        <end position="274"/>
    </location>
</feature>
<evidence type="ECO:0000313" key="2">
    <source>
        <dbReference type="EMBL" id="RDU59777.1"/>
    </source>
</evidence>
<reference evidence="2 3" key="1">
    <citation type="submission" date="2018-04" db="EMBL/GenBank/DDBJ databases">
        <title>Novel Campyloabacter and Helicobacter Species and Strains.</title>
        <authorList>
            <person name="Mannion A.J."/>
            <person name="Shen Z."/>
            <person name="Fox J.G."/>
        </authorList>
    </citation>
    <scope>NUCLEOTIDE SEQUENCE [LARGE SCALE GENOMIC DNA]</scope>
    <source>
        <strain evidence="2 3">MIT 17-337</strain>
    </source>
</reference>
<dbReference type="EMBL" id="NXLQ01000116">
    <property type="protein sequence ID" value="RDU59777.1"/>
    <property type="molecule type" value="Genomic_DNA"/>
</dbReference>
<keyword evidence="1" id="KW-0732">Signal</keyword>
<proteinExistence type="predicted"/>
<dbReference type="OrthoDB" id="5328932at2"/>
<protein>
    <submittedName>
        <fullName evidence="2">Uncharacterized protein</fullName>
    </submittedName>
</protein>
<dbReference type="AlphaFoldDB" id="A0A3D8I3R9"/>
<organism evidence="2 3">
    <name type="scientific">Helicobacter didelphidarum</name>
    <dbReference type="NCBI Taxonomy" id="2040648"/>
    <lineage>
        <taxon>Bacteria</taxon>
        <taxon>Pseudomonadati</taxon>
        <taxon>Campylobacterota</taxon>
        <taxon>Epsilonproteobacteria</taxon>
        <taxon>Campylobacterales</taxon>
        <taxon>Helicobacteraceae</taxon>
        <taxon>Helicobacter</taxon>
    </lineage>
</organism>
<comment type="caution">
    <text evidence="2">The sequence shown here is derived from an EMBL/GenBank/DDBJ whole genome shotgun (WGS) entry which is preliminary data.</text>
</comment>
<evidence type="ECO:0000313" key="3">
    <source>
        <dbReference type="Proteomes" id="UP000256379"/>
    </source>
</evidence>
<gene>
    <name evidence="2" type="ORF">CQA53_11260</name>
</gene>
<evidence type="ECO:0000256" key="1">
    <source>
        <dbReference type="SAM" id="SignalP"/>
    </source>
</evidence>
<dbReference type="Proteomes" id="UP000256379">
    <property type="component" value="Unassembled WGS sequence"/>
</dbReference>
<sequence>MKLIFSFVFMILFSACAKQQHLVDLSKLPIHTLEIESITPIEQIENFQEIEKSLAMVETSIKSMGPQSYPNAWHVSYDYREDMHLTLGCYQNIELFSLPFVMAGYASGVEFKTSLYFSKGEYGHQTRTLFAETTTISGRFSDEWCGFSAILQEGTMFLITTNKAIYVYDINNDKWEKRFQSPDSIQVPLQSYDKSIIFGNSCEYGEADKCLLSNLDIFYFDGEWNENPRHFQIIDDEYIRKLYFLGISPNLKYAYVRDGKKDYIAKLKTHTTKE</sequence>
<accession>A0A3D8I3R9</accession>
<name>A0A3D8I3R9_9HELI</name>
<keyword evidence="3" id="KW-1185">Reference proteome</keyword>
<dbReference type="PROSITE" id="PS51257">
    <property type="entry name" value="PROKAR_LIPOPROTEIN"/>
    <property type="match status" value="1"/>
</dbReference>
<feature type="signal peptide" evidence="1">
    <location>
        <begin position="1"/>
        <end position="17"/>
    </location>
</feature>